<dbReference type="Proteomes" id="UP000184050">
    <property type="component" value="Unassembled WGS sequence"/>
</dbReference>
<keyword evidence="3" id="KW-1185">Reference proteome</keyword>
<feature type="transmembrane region" description="Helical" evidence="1">
    <location>
        <begin position="51"/>
        <end position="71"/>
    </location>
</feature>
<dbReference type="OrthoDB" id="1098954at2"/>
<feature type="transmembrane region" description="Helical" evidence="1">
    <location>
        <begin position="117"/>
        <end position="138"/>
    </location>
</feature>
<feature type="transmembrane region" description="Helical" evidence="1">
    <location>
        <begin position="12"/>
        <end position="31"/>
    </location>
</feature>
<accession>A0A1M6N0X5</accession>
<keyword evidence="1" id="KW-1133">Transmembrane helix</keyword>
<evidence type="ECO:0000256" key="1">
    <source>
        <dbReference type="SAM" id="Phobius"/>
    </source>
</evidence>
<organism evidence="2 3">
    <name type="scientific">Tangfeifania diversioriginum</name>
    <dbReference type="NCBI Taxonomy" id="1168035"/>
    <lineage>
        <taxon>Bacteria</taxon>
        <taxon>Pseudomonadati</taxon>
        <taxon>Bacteroidota</taxon>
        <taxon>Bacteroidia</taxon>
        <taxon>Marinilabiliales</taxon>
        <taxon>Prolixibacteraceae</taxon>
        <taxon>Tangfeifania</taxon>
    </lineage>
</organism>
<gene>
    <name evidence="2" type="ORF">SAMN05444280_13810</name>
</gene>
<protein>
    <recommendedName>
        <fullName evidence="4">DUF4149 domain-containing protein</fullName>
    </recommendedName>
</protein>
<sequence>MQKAPVTITAIFFFWAGFVSSISFLEAWLKFQAPGVTLATGLSIGKLVFTALNRVEWLFLALLTIHSILSFRKLPLRHFYLSAAVLMLLAVQTFWLLPELSHRAEQIISGNTPGESMAHLLFGVAEVLKVITLIYLGFLSASRRSV</sequence>
<evidence type="ECO:0008006" key="4">
    <source>
        <dbReference type="Google" id="ProtNLM"/>
    </source>
</evidence>
<dbReference type="STRING" id="1168035.SAMN05444280_13810"/>
<name>A0A1M6N0X5_9BACT</name>
<keyword evidence="1" id="KW-0472">Membrane</keyword>
<feature type="transmembrane region" description="Helical" evidence="1">
    <location>
        <begin position="78"/>
        <end position="97"/>
    </location>
</feature>
<evidence type="ECO:0000313" key="3">
    <source>
        <dbReference type="Proteomes" id="UP000184050"/>
    </source>
</evidence>
<keyword evidence="1" id="KW-0812">Transmembrane</keyword>
<dbReference type="AlphaFoldDB" id="A0A1M6N0X5"/>
<proteinExistence type="predicted"/>
<evidence type="ECO:0000313" key="2">
    <source>
        <dbReference type="EMBL" id="SHJ89293.1"/>
    </source>
</evidence>
<reference evidence="2 3" key="1">
    <citation type="submission" date="2016-11" db="EMBL/GenBank/DDBJ databases">
        <authorList>
            <person name="Jaros S."/>
            <person name="Januszkiewicz K."/>
            <person name="Wedrychowicz H."/>
        </authorList>
    </citation>
    <scope>NUCLEOTIDE SEQUENCE [LARGE SCALE GENOMIC DNA]</scope>
    <source>
        <strain evidence="2 3">DSM 27063</strain>
    </source>
</reference>
<dbReference type="EMBL" id="FQZE01000038">
    <property type="protein sequence ID" value="SHJ89293.1"/>
    <property type="molecule type" value="Genomic_DNA"/>
</dbReference>
<dbReference type="RefSeq" id="WP_073173065.1">
    <property type="nucleotide sequence ID" value="NZ_FQZE01000038.1"/>
</dbReference>